<dbReference type="OrthoDB" id="996904at2759"/>
<dbReference type="PANTHER" id="PTHR31286">
    <property type="entry name" value="GLYCINE-RICH CELL WALL STRUCTURAL PROTEIN 1.8-LIKE"/>
    <property type="match status" value="1"/>
</dbReference>
<evidence type="ECO:0008006" key="3">
    <source>
        <dbReference type="Google" id="ProtNLM"/>
    </source>
</evidence>
<dbReference type="Proteomes" id="UP000701853">
    <property type="component" value="Chromosome 12"/>
</dbReference>
<dbReference type="InterPro" id="IPR040256">
    <property type="entry name" value="At4g02000-like"/>
</dbReference>
<evidence type="ECO:0000313" key="2">
    <source>
        <dbReference type="Proteomes" id="UP000701853"/>
    </source>
</evidence>
<protein>
    <recommendedName>
        <fullName evidence="3">DUF4283 domain-containing protein</fullName>
    </recommendedName>
</protein>
<name>A0A8J5XRW9_9ROSI</name>
<comment type="caution">
    <text evidence="1">The sequence shown here is derived from an EMBL/GenBank/DDBJ whole genome shotgun (WGS) entry which is preliminary data.</text>
</comment>
<dbReference type="PANTHER" id="PTHR31286:SF173">
    <property type="entry name" value="DUF4283 DOMAIN-CONTAINING PROTEIN"/>
    <property type="match status" value="1"/>
</dbReference>
<sequence length="139" mass="15793">MVQPLTLRIYTQAWLSRGFASMVPSVIYTITKYYGRLRLDFNTDNRARGKFAQMIVFVNLSKPLISQILINDVLQLIEYESFPVACFSWGQYGYGKELCPTARTVMVEEEKQFAKVGIGESNTTTESTKRGVDLTNYGP</sequence>
<accession>A0A8J5XRW9</accession>
<gene>
    <name evidence="1" type="ORF">CXB51_033744</name>
</gene>
<dbReference type="AlphaFoldDB" id="A0A8J5XRW9"/>
<organism evidence="1 2">
    <name type="scientific">Gossypium anomalum</name>
    <dbReference type="NCBI Taxonomy" id="47600"/>
    <lineage>
        <taxon>Eukaryota</taxon>
        <taxon>Viridiplantae</taxon>
        <taxon>Streptophyta</taxon>
        <taxon>Embryophyta</taxon>
        <taxon>Tracheophyta</taxon>
        <taxon>Spermatophyta</taxon>
        <taxon>Magnoliopsida</taxon>
        <taxon>eudicotyledons</taxon>
        <taxon>Gunneridae</taxon>
        <taxon>Pentapetalae</taxon>
        <taxon>rosids</taxon>
        <taxon>malvids</taxon>
        <taxon>Malvales</taxon>
        <taxon>Malvaceae</taxon>
        <taxon>Malvoideae</taxon>
        <taxon>Gossypium</taxon>
    </lineage>
</organism>
<dbReference type="EMBL" id="JAHUZN010000012">
    <property type="protein sequence ID" value="KAG8473988.1"/>
    <property type="molecule type" value="Genomic_DNA"/>
</dbReference>
<proteinExistence type="predicted"/>
<keyword evidence="2" id="KW-1185">Reference proteome</keyword>
<reference evidence="1 2" key="1">
    <citation type="journal article" date="2021" name="bioRxiv">
        <title>The Gossypium anomalum genome as a resource for cotton improvement and evolutionary analysis of hybrid incompatibility.</title>
        <authorList>
            <person name="Grover C.E."/>
            <person name="Yuan D."/>
            <person name="Arick M.A."/>
            <person name="Miller E.R."/>
            <person name="Hu G."/>
            <person name="Peterson D.G."/>
            <person name="Wendel J.F."/>
            <person name="Udall J.A."/>
        </authorList>
    </citation>
    <scope>NUCLEOTIDE SEQUENCE [LARGE SCALE GENOMIC DNA]</scope>
    <source>
        <strain evidence="1">JFW-Udall</strain>
        <tissue evidence="1">Leaf</tissue>
    </source>
</reference>
<evidence type="ECO:0000313" key="1">
    <source>
        <dbReference type="EMBL" id="KAG8473988.1"/>
    </source>
</evidence>